<organism evidence="6 7">
    <name type="scientific">Siminovitchia acidinfaciens</name>
    <dbReference type="NCBI Taxonomy" id="2321395"/>
    <lineage>
        <taxon>Bacteria</taxon>
        <taxon>Bacillati</taxon>
        <taxon>Bacillota</taxon>
        <taxon>Bacilli</taxon>
        <taxon>Bacillales</taxon>
        <taxon>Bacillaceae</taxon>
        <taxon>Siminovitchia</taxon>
    </lineage>
</organism>
<keyword evidence="1" id="KW-0547">Nucleotide-binding</keyword>
<accession>A0A429Y8C9</accession>
<dbReference type="PROSITE" id="PS51192">
    <property type="entry name" value="HELICASE_ATP_BIND_1"/>
    <property type="match status" value="1"/>
</dbReference>
<feature type="domain" description="Helicase C-terminal" evidence="5">
    <location>
        <begin position="299"/>
        <end position="445"/>
    </location>
</feature>
<dbReference type="GO" id="GO:0003677">
    <property type="term" value="F:DNA binding"/>
    <property type="evidence" value="ECO:0007669"/>
    <property type="project" value="UniProtKB-KW"/>
</dbReference>
<dbReference type="InterPro" id="IPR001650">
    <property type="entry name" value="Helicase_C-like"/>
</dbReference>
<dbReference type="PROSITE" id="PS51194">
    <property type="entry name" value="HELICASE_CTER"/>
    <property type="match status" value="1"/>
</dbReference>
<dbReference type="GO" id="GO:0006270">
    <property type="term" value="P:DNA replication initiation"/>
    <property type="evidence" value="ECO:0007669"/>
    <property type="project" value="TreeGrafter"/>
</dbReference>
<keyword evidence="3" id="KW-0238">DNA-binding</keyword>
<sequence>MLLSSELPFSQEEIDRHLNAGYIEKVPGLNRNTKGWVCHRCNNNIQRLFSWFPCALCKRECVYCRHCLMMGRVSSCSSFYRWIGPDIGWVPEQSYLEWDGQLSEGQVAAAGAVVSAVQNKEELLVWAVCGAGKTEVLFHGIGESLKLGHRVCIATPRTDVVLELAPRLQKVFPSISVAALYGGSEDRHRFSPITISTTHQLLRFHHAFDTMIVDEVDAFPYTFDESLQWAVEKSAKPGAARIYLTATPSRKWQDECRFGKRKFIKIPARFHRKPLPLPQFMWCGNWQKRLERDQLPPSVLKWADKRLKLGKQALIFLPHIELMKKSLPLFQRLHPAVESVHAEDPLRKEKVQRVRTGETPILLTTTILERGVTFPNIDVAVLGAEDDIFTESALVQIAGRVGRSSEYPAGDITFFHYGRTKAMIQALLHIDGMNEEARKAGLLDE</sequence>
<keyword evidence="6" id="KW-0378">Hydrolase</keyword>
<keyword evidence="7" id="KW-1185">Reference proteome</keyword>
<protein>
    <submittedName>
        <fullName evidence="6">DNA/RNA helicase</fullName>
    </submittedName>
</protein>
<dbReference type="InterPro" id="IPR027417">
    <property type="entry name" value="P-loop_NTPase"/>
</dbReference>
<proteinExistence type="predicted"/>
<dbReference type="AlphaFoldDB" id="A0A429Y8C9"/>
<dbReference type="Pfam" id="PF04851">
    <property type="entry name" value="ResIII"/>
    <property type="match status" value="1"/>
</dbReference>
<dbReference type="PANTHER" id="PTHR30580:SF1">
    <property type="entry name" value="COMF OPERON PROTEIN 1"/>
    <property type="match status" value="1"/>
</dbReference>
<evidence type="ECO:0000259" key="4">
    <source>
        <dbReference type="PROSITE" id="PS51192"/>
    </source>
</evidence>
<dbReference type="SMART" id="SM00487">
    <property type="entry name" value="DEXDc"/>
    <property type="match status" value="1"/>
</dbReference>
<feature type="domain" description="Helicase ATP-binding" evidence="4">
    <location>
        <begin position="114"/>
        <end position="266"/>
    </location>
</feature>
<dbReference type="GO" id="GO:0005524">
    <property type="term" value="F:ATP binding"/>
    <property type="evidence" value="ECO:0007669"/>
    <property type="project" value="UniProtKB-KW"/>
</dbReference>
<dbReference type="RefSeq" id="WP_126048051.1">
    <property type="nucleotide sequence ID" value="NZ_QYTV02000001.1"/>
</dbReference>
<keyword evidence="2" id="KW-0067">ATP-binding</keyword>
<evidence type="ECO:0000256" key="3">
    <source>
        <dbReference type="ARBA" id="ARBA00023125"/>
    </source>
</evidence>
<dbReference type="PANTHER" id="PTHR30580">
    <property type="entry name" value="PRIMOSOMAL PROTEIN N"/>
    <property type="match status" value="1"/>
</dbReference>
<dbReference type="EMBL" id="QYTV02000001">
    <property type="protein sequence ID" value="RST77747.1"/>
    <property type="molecule type" value="Genomic_DNA"/>
</dbReference>
<dbReference type="Gene3D" id="3.40.50.300">
    <property type="entry name" value="P-loop containing nucleotide triphosphate hydrolases"/>
    <property type="match status" value="2"/>
</dbReference>
<reference evidence="6" key="1">
    <citation type="submission" date="2018-12" db="EMBL/GenBank/DDBJ databases">
        <authorList>
            <person name="Sun L."/>
            <person name="Chen Z."/>
        </authorList>
    </citation>
    <scope>NUCLEOTIDE SEQUENCE [LARGE SCALE GENOMIC DNA]</scope>
    <source>
        <strain evidence="6">3-2-2</strain>
    </source>
</reference>
<dbReference type="InterPro" id="IPR014001">
    <property type="entry name" value="Helicase_ATP-bd"/>
</dbReference>
<name>A0A429Y8C9_9BACI</name>
<dbReference type="GO" id="GO:0043138">
    <property type="term" value="F:3'-5' DNA helicase activity"/>
    <property type="evidence" value="ECO:0007669"/>
    <property type="project" value="TreeGrafter"/>
</dbReference>
<dbReference type="InterPro" id="IPR006935">
    <property type="entry name" value="Helicase/UvrB_N"/>
</dbReference>
<comment type="caution">
    <text evidence="6">The sequence shown here is derived from an EMBL/GenBank/DDBJ whole genome shotgun (WGS) entry which is preliminary data.</text>
</comment>
<evidence type="ECO:0000313" key="7">
    <source>
        <dbReference type="Proteomes" id="UP000287156"/>
    </source>
</evidence>
<dbReference type="GO" id="GO:0006310">
    <property type="term" value="P:DNA recombination"/>
    <property type="evidence" value="ECO:0007669"/>
    <property type="project" value="TreeGrafter"/>
</dbReference>
<keyword evidence="6" id="KW-0347">Helicase</keyword>
<evidence type="ECO:0000256" key="2">
    <source>
        <dbReference type="ARBA" id="ARBA00022840"/>
    </source>
</evidence>
<dbReference type="Proteomes" id="UP000287156">
    <property type="component" value="Unassembled WGS sequence"/>
</dbReference>
<evidence type="ECO:0000313" key="6">
    <source>
        <dbReference type="EMBL" id="RST77747.1"/>
    </source>
</evidence>
<dbReference type="SMART" id="SM00490">
    <property type="entry name" value="HELICc"/>
    <property type="match status" value="1"/>
</dbReference>
<gene>
    <name evidence="6" type="ORF">D4T97_003040</name>
</gene>
<dbReference type="Pfam" id="PF00271">
    <property type="entry name" value="Helicase_C"/>
    <property type="match status" value="1"/>
</dbReference>
<dbReference type="SUPFAM" id="SSF52540">
    <property type="entry name" value="P-loop containing nucleoside triphosphate hydrolases"/>
    <property type="match status" value="1"/>
</dbReference>
<dbReference type="FunFam" id="3.40.50.300:FF:001736">
    <property type="entry name" value="COMF operon protein 1"/>
    <property type="match status" value="1"/>
</dbReference>
<evidence type="ECO:0000259" key="5">
    <source>
        <dbReference type="PROSITE" id="PS51194"/>
    </source>
</evidence>
<dbReference type="GO" id="GO:0006302">
    <property type="term" value="P:double-strand break repair"/>
    <property type="evidence" value="ECO:0007669"/>
    <property type="project" value="TreeGrafter"/>
</dbReference>
<evidence type="ECO:0000256" key="1">
    <source>
        <dbReference type="ARBA" id="ARBA00022741"/>
    </source>
</evidence>
<dbReference type="OrthoDB" id="2077914at2"/>
<dbReference type="GO" id="GO:0016787">
    <property type="term" value="F:hydrolase activity"/>
    <property type="evidence" value="ECO:0007669"/>
    <property type="project" value="InterPro"/>
</dbReference>